<feature type="region of interest" description="Disordered" evidence="6">
    <location>
        <begin position="558"/>
        <end position="578"/>
    </location>
</feature>
<feature type="compositionally biased region" description="Polar residues" evidence="6">
    <location>
        <begin position="1"/>
        <end position="26"/>
    </location>
</feature>
<dbReference type="GO" id="GO:0000228">
    <property type="term" value="C:nuclear chromosome"/>
    <property type="evidence" value="ECO:0007669"/>
    <property type="project" value="InterPro"/>
</dbReference>
<feature type="compositionally biased region" description="Basic and acidic residues" evidence="6">
    <location>
        <begin position="562"/>
        <end position="578"/>
    </location>
</feature>
<feature type="region of interest" description="Disordered" evidence="6">
    <location>
        <begin position="610"/>
        <end position="698"/>
    </location>
</feature>
<protein>
    <submittedName>
        <fullName evidence="7">SNF5-domain-containing protein</fullName>
    </submittedName>
</protein>
<feature type="compositionally biased region" description="Low complexity" evidence="6">
    <location>
        <begin position="521"/>
        <end position="536"/>
    </location>
</feature>
<organism evidence="7 8">
    <name type="scientific">Bimuria novae-zelandiae CBS 107.79</name>
    <dbReference type="NCBI Taxonomy" id="1447943"/>
    <lineage>
        <taxon>Eukaryota</taxon>
        <taxon>Fungi</taxon>
        <taxon>Dikarya</taxon>
        <taxon>Ascomycota</taxon>
        <taxon>Pezizomycotina</taxon>
        <taxon>Dothideomycetes</taxon>
        <taxon>Pleosporomycetidae</taxon>
        <taxon>Pleosporales</taxon>
        <taxon>Massarineae</taxon>
        <taxon>Didymosphaeriaceae</taxon>
        <taxon>Bimuria</taxon>
    </lineage>
</organism>
<evidence type="ECO:0000256" key="6">
    <source>
        <dbReference type="SAM" id="MobiDB-lite"/>
    </source>
</evidence>
<name>A0A6A5VTP9_9PLEO</name>
<dbReference type="Pfam" id="PF04855">
    <property type="entry name" value="SNF5"/>
    <property type="match status" value="1"/>
</dbReference>
<evidence type="ECO:0000256" key="2">
    <source>
        <dbReference type="ARBA" id="ARBA00010239"/>
    </source>
</evidence>
<dbReference type="AlphaFoldDB" id="A0A6A5VTP9"/>
<feature type="region of interest" description="Disordered" evidence="6">
    <location>
        <begin position="1"/>
        <end position="115"/>
    </location>
</feature>
<feature type="region of interest" description="Disordered" evidence="6">
    <location>
        <begin position="440"/>
        <end position="460"/>
    </location>
</feature>
<dbReference type="PANTHER" id="PTHR10019">
    <property type="entry name" value="SNF5"/>
    <property type="match status" value="1"/>
</dbReference>
<evidence type="ECO:0000313" key="8">
    <source>
        <dbReference type="Proteomes" id="UP000800036"/>
    </source>
</evidence>
<feature type="compositionally biased region" description="Basic and acidic residues" evidence="6">
    <location>
        <begin position="70"/>
        <end position="81"/>
    </location>
</feature>
<feature type="region of interest" description="Disordered" evidence="6">
    <location>
        <begin position="493"/>
        <end position="536"/>
    </location>
</feature>
<comment type="similarity">
    <text evidence="2">Belongs to the SNF5 family.</text>
</comment>
<dbReference type="Proteomes" id="UP000800036">
    <property type="component" value="Unassembled WGS sequence"/>
</dbReference>
<feature type="compositionally biased region" description="Low complexity" evidence="6">
    <location>
        <begin position="649"/>
        <end position="674"/>
    </location>
</feature>
<feature type="compositionally biased region" description="Basic and acidic residues" evidence="6">
    <location>
        <begin position="105"/>
        <end position="115"/>
    </location>
</feature>
<sequence length="801" mass="89224">MLSTSTDPQPGASLAQNGVNQAQQSDAPVAADGPESASDDSGAIREGKLKAKAVLAASGVQPDANAAGKQEGRAEMIRPDEALNGASPSRKRSRSGSRMPSQTPAREERPMSEEKQKALLHQMIQRDLRGATYIPEKERLQGIEMAELLREIEYYRQVRAHDPALVFGPGYRGYGNGFTDLPRNQGFALKYPALCKPPANRRARRLPLKKENIELQSDVIEELVPVRLDVEMGQIKLRDTFTWNLHDRYTTSELFAEHLVEDFRVPPEIREPIKQQVNREIQEQLQDFYPHAFFEDEALDPNLPYSAYKNDEMRIVIKLNIAIGQHTLVDQFEWDINDPNNSPEEFARQTAADLSLSGEFTTAIAHSIREQCQMFTKSLYITGHPFDGRPVEDSDIRDNFLPSPLPSIFRPMQSAKDFTPYLYELSEADLERAELSIMREQRRQKRSVNRRGGPALPDLKDRQRTVRTLIVSSVLPGAAETIEESHLFKAVRKARERRRGMDDDSDDSDSDDSVAESPAPSMMTGGTARTRGMRGAATAAQAAMRSAMGRSMTPEISALQHSHHESRTARQLRYDAREESVASEPNRLIIKLKISPAKFREYLRNPRTFFQKPASTPMMAPTPTPARSTPGANSMPPPPSPAVPPRAAPTPAASSVAASPQPSSTSTPTPQAQQKWHYHPDGRADAPWPMPQGAQPAPPPPWLQEALKDLQKQNPGDRFEATMRYSIIDEKTRQSVKPDSFSASGSLPSGHKAQFLPRIRCLDCPGKLYNSGPDHTVGNFQTHLNNKQHKQNVDKRTGKSG</sequence>
<dbReference type="EMBL" id="ML976657">
    <property type="protein sequence ID" value="KAF1979959.1"/>
    <property type="molecule type" value="Genomic_DNA"/>
</dbReference>
<feature type="compositionally biased region" description="Low complexity" evidence="6">
    <location>
        <begin position="613"/>
        <end position="634"/>
    </location>
</feature>
<accession>A0A6A5VTP9</accession>
<comment type="subcellular location">
    <subcellularLocation>
        <location evidence="1">Nucleus</location>
    </subcellularLocation>
</comment>
<gene>
    <name evidence="7" type="ORF">BU23DRAFT_112398</name>
</gene>
<evidence type="ECO:0000256" key="3">
    <source>
        <dbReference type="ARBA" id="ARBA00023015"/>
    </source>
</evidence>
<reference evidence="7" key="1">
    <citation type="journal article" date="2020" name="Stud. Mycol.">
        <title>101 Dothideomycetes genomes: a test case for predicting lifestyles and emergence of pathogens.</title>
        <authorList>
            <person name="Haridas S."/>
            <person name="Albert R."/>
            <person name="Binder M."/>
            <person name="Bloem J."/>
            <person name="Labutti K."/>
            <person name="Salamov A."/>
            <person name="Andreopoulos B."/>
            <person name="Baker S."/>
            <person name="Barry K."/>
            <person name="Bills G."/>
            <person name="Bluhm B."/>
            <person name="Cannon C."/>
            <person name="Castanera R."/>
            <person name="Culley D."/>
            <person name="Daum C."/>
            <person name="Ezra D."/>
            <person name="Gonzalez J."/>
            <person name="Henrissat B."/>
            <person name="Kuo A."/>
            <person name="Liang C."/>
            <person name="Lipzen A."/>
            <person name="Lutzoni F."/>
            <person name="Magnuson J."/>
            <person name="Mondo S."/>
            <person name="Nolan M."/>
            <person name="Ohm R."/>
            <person name="Pangilinan J."/>
            <person name="Park H.-J."/>
            <person name="Ramirez L."/>
            <person name="Alfaro M."/>
            <person name="Sun H."/>
            <person name="Tritt A."/>
            <person name="Yoshinaga Y."/>
            <person name="Zwiers L.-H."/>
            <person name="Turgeon B."/>
            <person name="Goodwin S."/>
            <person name="Spatafora J."/>
            <person name="Crous P."/>
            <person name="Grigoriev I."/>
        </authorList>
    </citation>
    <scope>NUCLEOTIDE SEQUENCE</scope>
    <source>
        <strain evidence="7">CBS 107.79</strain>
    </source>
</reference>
<dbReference type="GO" id="GO:0006338">
    <property type="term" value="P:chromatin remodeling"/>
    <property type="evidence" value="ECO:0007669"/>
    <property type="project" value="InterPro"/>
</dbReference>
<dbReference type="InterPro" id="IPR006939">
    <property type="entry name" value="SNF5"/>
</dbReference>
<feature type="compositionally biased region" description="Acidic residues" evidence="6">
    <location>
        <begin position="503"/>
        <end position="514"/>
    </location>
</feature>
<feature type="compositionally biased region" description="Pro residues" evidence="6">
    <location>
        <begin position="635"/>
        <end position="648"/>
    </location>
</feature>
<keyword evidence="5" id="KW-0539">Nucleus</keyword>
<evidence type="ECO:0000256" key="4">
    <source>
        <dbReference type="ARBA" id="ARBA00023163"/>
    </source>
</evidence>
<proteinExistence type="inferred from homology"/>
<evidence type="ECO:0000256" key="1">
    <source>
        <dbReference type="ARBA" id="ARBA00004123"/>
    </source>
</evidence>
<dbReference type="OrthoDB" id="515064at2759"/>
<keyword evidence="4" id="KW-0804">Transcription</keyword>
<evidence type="ECO:0000313" key="7">
    <source>
        <dbReference type="EMBL" id="KAF1979959.1"/>
    </source>
</evidence>
<evidence type="ECO:0000256" key="5">
    <source>
        <dbReference type="ARBA" id="ARBA00023242"/>
    </source>
</evidence>
<keyword evidence="3" id="KW-0805">Transcription regulation</keyword>
<keyword evidence="8" id="KW-1185">Reference proteome</keyword>